<evidence type="ECO:0000313" key="2">
    <source>
        <dbReference type="EMBL" id="KAL0201085.1"/>
    </source>
</evidence>
<protein>
    <recommendedName>
        <fullName evidence="1">TLDc domain-containing protein</fullName>
    </recommendedName>
</protein>
<dbReference type="PROSITE" id="PS51886">
    <property type="entry name" value="TLDC"/>
    <property type="match status" value="1"/>
</dbReference>
<reference evidence="2 3" key="1">
    <citation type="submission" date="2024-05" db="EMBL/GenBank/DDBJ databases">
        <title>Genome sequencing and assembly of Indian major carp, Cirrhinus mrigala (Hamilton, 1822).</title>
        <authorList>
            <person name="Mohindra V."/>
            <person name="Chowdhury L.M."/>
            <person name="Lal K."/>
            <person name="Jena J.K."/>
        </authorList>
    </citation>
    <scope>NUCLEOTIDE SEQUENCE [LARGE SCALE GENOMIC DNA]</scope>
    <source>
        <strain evidence="2">CM1030</strain>
        <tissue evidence="2">Blood</tissue>
    </source>
</reference>
<evidence type="ECO:0000259" key="1">
    <source>
        <dbReference type="PROSITE" id="PS51886"/>
    </source>
</evidence>
<evidence type="ECO:0000313" key="3">
    <source>
        <dbReference type="Proteomes" id="UP001529510"/>
    </source>
</evidence>
<proteinExistence type="predicted"/>
<comment type="caution">
    <text evidence="2">The sequence shown here is derived from an EMBL/GenBank/DDBJ whole genome shotgun (WGS) entry which is preliminary data.</text>
</comment>
<organism evidence="2 3">
    <name type="scientific">Cirrhinus mrigala</name>
    <name type="common">Mrigala</name>
    <dbReference type="NCBI Taxonomy" id="683832"/>
    <lineage>
        <taxon>Eukaryota</taxon>
        <taxon>Metazoa</taxon>
        <taxon>Chordata</taxon>
        <taxon>Craniata</taxon>
        <taxon>Vertebrata</taxon>
        <taxon>Euteleostomi</taxon>
        <taxon>Actinopterygii</taxon>
        <taxon>Neopterygii</taxon>
        <taxon>Teleostei</taxon>
        <taxon>Ostariophysi</taxon>
        <taxon>Cypriniformes</taxon>
        <taxon>Cyprinidae</taxon>
        <taxon>Labeoninae</taxon>
        <taxon>Labeonini</taxon>
        <taxon>Cirrhinus</taxon>
    </lineage>
</organism>
<dbReference type="AlphaFoldDB" id="A0ABD0RSJ1"/>
<keyword evidence="3" id="KW-1185">Reference proteome</keyword>
<dbReference type="Pfam" id="PF07534">
    <property type="entry name" value="TLD"/>
    <property type="match status" value="1"/>
</dbReference>
<feature type="domain" description="TLDc" evidence="1">
    <location>
        <begin position="2"/>
        <end position="159"/>
    </location>
</feature>
<gene>
    <name evidence="2" type="ORF">M9458_004272</name>
</gene>
<dbReference type="InterPro" id="IPR006571">
    <property type="entry name" value="TLDc_dom"/>
</dbReference>
<dbReference type="Proteomes" id="UP001529510">
    <property type="component" value="Unassembled WGS sequence"/>
</dbReference>
<feature type="non-terminal residue" evidence="2">
    <location>
        <position position="159"/>
    </location>
</feature>
<name>A0ABD0RSJ1_CIRMR</name>
<dbReference type="PANTHER" id="PTHR23354">
    <property type="entry name" value="NUCLEOLAR PROTEIN 7/ESTROGEN RECEPTOR COACTIVATOR-RELATED"/>
    <property type="match status" value="1"/>
</dbReference>
<dbReference type="SMART" id="SM00584">
    <property type="entry name" value="TLDc"/>
    <property type="match status" value="1"/>
</dbReference>
<accession>A0ABD0RSJ1</accession>
<dbReference type="EMBL" id="JAMKFB020000002">
    <property type="protein sequence ID" value="KAL0201085.1"/>
    <property type="molecule type" value="Genomic_DNA"/>
</dbReference>
<sequence length="159" mass="17861">MSTITSRLTKKQKKKLCSLFSNANLSLLFKASVHGYNTSAFHQKCNNQGPTVIVAYNKSGYVFGAFTSKNYAQTGQNVVDDKAFLFSFNDEEMKEGTLRVLSGDPQYAFTDTGPNFDSLVFLYNNEATIHSNPGTYQFDPQKMHGNDLQLTELEVFRVE</sequence>